<dbReference type="AlphaFoldDB" id="A0A1V0UZS9"/>
<dbReference type="EMBL" id="CP020558">
    <property type="protein sequence ID" value="ARF70666.1"/>
    <property type="molecule type" value="Genomic_DNA"/>
</dbReference>
<dbReference type="Proteomes" id="UP000192727">
    <property type="component" value="Plasmid pPLP3"/>
</dbReference>
<keyword evidence="1" id="KW-0614">Plasmid</keyword>
<evidence type="ECO:0000313" key="2">
    <source>
        <dbReference type="Proteomes" id="UP000192727"/>
    </source>
</evidence>
<accession>A0A1V0UZS9</accession>
<dbReference type="RefSeq" id="WP_083041648.1">
    <property type="nucleotide sequence ID" value="NZ_CP020558.1"/>
</dbReference>
<protein>
    <submittedName>
        <fullName evidence="1">Uncharacterized protein</fullName>
    </submittedName>
</protein>
<geneLocation type="plasmid" evidence="2">
    <name>pplp3</name>
</geneLocation>
<organism evidence="1 2">
    <name type="scientific">Paenibacillus larvae subsp. pulvifaciens</name>
    <dbReference type="NCBI Taxonomy" id="1477"/>
    <lineage>
        <taxon>Bacteria</taxon>
        <taxon>Bacillati</taxon>
        <taxon>Bacillota</taxon>
        <taxon>Bacilli</taxon>
        <taxon>Bacillales</taxon>
        <taxon>Paenibacillaceae</taxon>
        <taxon>Paenibacillus</taxon>
    </lineage>
</organism>
<evidence type="ECO:0000313" key="1">
    <source>
        <dbReference type="EMBL" id="ARF70666.1"/>
    </source>
</evidence>
<reference evidence="1 2" key="1">
    <citation type="submission" date="2017-03" db="EMBL/GenBank/DDBJ databases">
        <title>Paenibacillus larvae genome sequencing.</title>
        <authorList>
            <person name="Dingman D.W."/>
        </authorList>
    </citation>
    <scope>NUCLEOTIDE SEQUENCE [LARGE SCALE GENOMIC DNA]</scope>
    <source>
        <strain evidence="1 2">SAG 10367</strain>
        <plasmid evidence="2">pplp3</plasmid>
    </source>
</reference>
<gene>
    <name evidence="1" type="ORF">B7C51_24645</name>
</gene>
<sequence length="77" mass="8964">MTEIKLINKETDLSKLHPLDWDVVVKGAPMKVYRLEGYNHSIGGKWGENCYWCCPRNETPVYENLIQFSGHVVRWGL</sequence>
<proteinExistence type="predicted"/>
<name>A0A1V0UZS9_9BACL</name>